<evidence type="ECO:0000256" key="1">
    <source>
        <dbReference type="SAM" id="MobiDB-lite"/>
    </source>
</evidence>
<dbReference type="AlphaFoldDB" id="A0AAV7LW39"/>
<sequence length="74" mass="7745">MDMQTPAHARAGARADMTSRTQLNGSRSSRAQSLADNLVIGVFICKEGCGPGTCPACCHAPLPRESAWRGLTSA</sequence>
<evidence type="ECO:0000313" key="2">
    <source>
        <dbReference type="EMBL" id="KAJ1095697.1"/>
    </source>
</evidence>
<organism evidence="2 3">
    <name type="scientific">Pleurodeles waltl</name>
    <name type="common">Iberian ribbed newt</name>
    <dbReference type="NCBI Taxonomy" id="8319"/>
    <lineage>
        <taxon>Eukaryota</taxon>
        <taxon>Metazoa</taxon>
        <taxon>Chordata</taxon>
        <taxon>Craniata</taxon>
        <taxon>Vertebrata</taxon>
        <taxon>Euteleostomi</taxon>
        <taxon>Amphibia</taxon>
        <taxon>Batrachia</taxon>
        <taxon>Caudata</taxon>
        <taxon>Salamandroidea</taxon>
        <taxon>Salamandridae</taxon>
        <taxon>Pleurodelinae</taxon>
        <taxon>Pleurodeles</taxon>
    </lineage>
</organism>
<feature type="region of interest" description="Disordered" evidence="1">
    <location>
        <begin position="1"/>
        <end position="31"/>
    </location>
</feature>
<reference evidence="2" key="1">
    <citation type="journal article" date="2022" name="bioRxiv">
        <title>Sequencing and chromosome-scale assembly of the giantPleurodeles waltlgenome.</title>
        <authorList>
            <person name="Brown T."/>
            <person name="Elewa A."/>
            <person name="Iarovenko S."/>
            <person name="Subramanian E."/>
            <person name="Araus A.J."/>
            <person name="Petzold A."/>
            <person name="Susuki M."/>
            <person name="Suzuki K.-i.T."/>
            <person name="Hayashi T."/>
            <person name="Toyoda A."/>
            <person name="Oliveira C."/>
            <person name="Osipova E."/>
            <person name="Leigh N.D."/>
            <person name="Simon A."/>
            <person name="Yun M.H."/>
        </authorList>
    </citation>
    <scope>NUCLEOTIDE SEQUENCE</scope>
    <source>
        <strain evidence="2">20211129_DDA</strain>
        <tissue evidence="2">Liver</tissue>
    </source>
</reference>
<evidence type="ECO:0000313" key="3">
    <source>
        <dbReference type="Proteomes" id="UP001066276"/>
    </source>
</evidence>
<protein>
    <submittedName>
        <fullName evidence="2">Uncharacterized protein</fullName>
    </submittedName>
</protein>
<comment type="caution">
    <text evidence="2">The sequence shown here is derived from an EMBL/GenBank/DDBJ whole genome shotgun (WGS) entry which is preliminary data.</text>
</comment>
<feature type="compositionally biased region" description="Polar residues" evidence="1">
    <location>
        <begin position="18"/>
        <end position="31"/>
    </location>
</feature>
<keyword evidence="3" id="KW-1185">Reference proteome</keyword>
<name>A0AAV7LW39_PLEWA</name>
<dbReference type="EMBL" id="JANPWB010000014">
    <property type="protein sequence ID" value="KAJ1095697.1"/>
    <property type="molecule type" value="Genomic_DNA"/>
</dbReference>
<dbReference type="Proteomes" id="UP001066276">
    <property type="component" value="Chromosome 10"/>
</dbReference>
<accession>A0AAV7LW39</accession>
<gene>
    <name evidence="2" type="ORF">NDU88_000855</name>
</gene>
<proteinExistence type="predicted"/>